<dbReference type="GO" id="GO:0032264">
    <property type="term" value="P:IMP salvage"/>
    <property type="evidence" value="ECO:0007669"/>
    <property type="project" value="UniProtKB-UniPathway"/>
</dbReference>
<keyword evidence="11 13" id="KW-0547">Nucleotide-binding</keyword>
<keyword evidence="10 13" id="KW-0660">Purine salvage</keyword>
<evidence type="ECO:0000259" key="14">
    <source>
        <dbReference type="Pfam" id="PF00156"/>
    </source>
</evidence>
<comment type="pathway">
    <text evidence="3 13">Purine metabolism; IMP biosynthesis via salvage pathway; IMP from hypoxanthine: step 1/1.</text>
</comment>
<keyword evidence="7 13" id="KW-0328">Glycosyltransferase</keyword>
<evidence type="ECO:0000256" key="3">
    <source>
        <dbReference type="ARBA" id="ARBA00004669"/>
    </source>
</evidence>
<dbReference type="InParanoid" id="I7MLR4"/>
<evidence type="ECO:0000256" key="9">
    <source>
        <dbReference type="ARBA" id="ARBA00022723"/>
    </source>
</evidence>
<dbReference type="EC" id="2.4.2.8" evidence="5 13"/>
<comment type="catalytic activity">
    <reaction evidence="13">
        <text>IMP + diphosphate = hypoxanthine + 5-phospho-alpha-D-ribose 1-diphosphate</text>
        <dbReference type="Rhea" id="RHEA:17973"/>
        <dbReference type="ChEBI" id="CHEBI:17368"/>
        <dbReference type="ChEBI" id="CHEBI:33019"/>
        <dbReference type="ChEBI" id="CHEBI:58017"/>
        <dbReference type="ChEBI" id="CHEBI:58053"/>
        <dbReference type="EC" id="2.4.2.8"/>
    </reaction>
</comment>
<dbReference type="PANTHER" id="PTHR43340">
    <property type="entry name" value="HYPOXANTHINE-GUANINE PHOSPHORIBOSYLTRANSFERASE"/>
    <property type="match status" value="1"/>
</dbReference>
<dbReference type="PANTHER" id="PTHR43340:SF1">
    <property type="entry name" value="HYPOXANTHINE PHOSPHORIBOSYLTRANSFERASE"/>
    <property type="match status" value="1"/>
</dbReference>
<dbReference type="FunCoup" id="I7MLR4">
    <property type="interactions" value="32"/>
</dbReference>
<dbReference type="GeneID" id="7835765"/>
<evidence type="ECO:0000256" key="7">
    <source>
        <dbReference type="ARBA" id="ARBA00022676"/>
    </source>
</evidence>
<evidence type="ECO:0000256" key="10">
    <source>
        <dbReference type="ARBA" id="ARBA00022726"/>
    </source>
</evidence>
<evidence type="ECO:0000256" key="5">
    <source>
        <dbReference type="ARBA" id="ARBA00011895"/>
    </source>
</evidence>
<dbReference type="GO" id="GO:0005829">
    <property type="term" value="C:cytosol"/>
    <property type="evidence" value="ECO:0007669"/>
    <property type="project" value="TreeGrafter"/>
</dbReference>
<evidence type="ECO:0000256" key="12">
    <source>
        <dbReference type="ARBA" id="ARBA00022842"/>
    </source>
</evidence>
<dbReference type="Pfam" id="PF00156">
    <property type="entry name" value="Pribosyltran"/>
    <property type="match status" value="1"/>
</dbReference>
<dbReference type="SUPFAM" id="SSF53271">
    <property type="entry name" value="PRTase-like"/>
    <property type="match status" value="1"/>
</dbReference>
<name>I7MLR4_TETTS</name>
<dbReference type="InterPro" id="IPR000836">
    <property type="entry name" value="PRTase_dom"/>
</dbReference>
<reference evidence="16" key="1">
    <citation type="journal article" date="2006" name="PLoS Biol.">
        <title>Macronuclear genome sequence of the ciliate Tetrahymena thermophila, a model eukaryote.</title>
        <authorList>
            <person name="Eisen J.A."/>
            <person name="Coyne R.S."/>
            <person name="Wu M."/>
            <person name="Wu D."/>
            <person name="Thiagarajan M."/>
            <person name="Wortman J.R."/>
            <person name="Badger J.H."/>
            <person name="Ren Q."/>
            <person name="Amedeo P."/>
            <person name="Jones K.M."/>
            <person name="Tallon L.J."/>
            <person name="Delcher A.L."/>
            <person name="Salzberg S.L."/>
            <person name="Silva J.C."/>
            <person name="Haas B.J."/>
            <person name="Majoros W.H."/>
            <person name="Farzad M."/>
            <person name="Carlton J.M."/>
            <person name="Smith R.K. Jr."/>
            <person name="Garg J."/>
            <person name="Pearlman R.E."/>
            <person name="Karrer K.M."/>
            <person name="Sun L."/>
            <person name="Manning G."/>
            <person name="Elde N.C."/>
            <person name="Turkewitz A.P."/>
            <person name="Asai D.J."/>
            <person name="Wilkes D.E."/>
            <person name="Wang Y."/>
            <person name="Cai H."/>
            <person name="Collins K."/>
            <person name="Stewart B.A."/>
            <person name="Lee S.R."/>
            <person name="Wilamowska K."/>
            <person name="Weinberg Z."/>
            <person name="Ruzzo W.L."/>
            <person name="Wloga D."/>
            <person name="Gaertig J."/>
            <person name="Frankel J."/>
            <person name="Tsao C.-C."/>
            <person name="Gorovsky M.A."/>
            <person name="Keeling P.J."/>
            <person name="Waller R.F."/>
            <person name="Patron N.J."/>
            <person name="Cherry J.M."/>
            <person name="Stover N.A."/>
            <person name="Krieger C.J."/>
            <person name="del Toro C."/>
            <person name="Ryder H.F."/>
            <person name="Williamson S.C."/>
            <person name="Barbeau R.A."/>
            <person name="Hamilton E.P."/>
            <person name="Orias E."/>
        </authorList>
    </citation>
    <scope>NUCLEOTIDE SEQUENCE [LARGE SCALE GENOMIC DNA]</scope>
    <source>
        <strain evidence="16">SB210</strain>
    </source>
</reference>
<evidence type="ECO:0000256" key="4">
    <source>
        <dbReference type="ARBA" id="ARBA00008391"/>
    </source>
</evidence>
<dbReference type="Proteomes" id="UP000009168">
    <property type="component" value="Unassembled WGS sequence"/>
</dbReference>
<evidence type="ECO:0000256" key="8">
    <source>
        <dbReference type="ARBA" id="ARBA00022679"/>
    </source>
</evidence>
<accession>I7MLR4</accession>
<keyword evidence="9 13" id="KW-0479">Metal-binding</keyword>
<dbReference type="GO" id="GO:0046100">
    <property type="term" value="P:hypoxanthine metabolic process"/>
    <property type="evidence" value="ECO:0007669"/>
    <property type="project" value="TreeGrafter"/>
</dbReference>
<dbReference type="GO" id="GO:0000287">
    <property type="term" value="F:magnesium ion binding"/>
    <property type="evidence" value="ECO:0007669"/>
    <property type="project" value="TreeGrafter"/>
</dbReference>
<evidence type="ECO:0000256" key="1">
    <source>
        <dbReference type="ARBA" id="ARBA00001946"/>
    </source>
</evidence>
<proteinExistence type="inferred from homology"/>
<dbReference type="HOGENOM" id="CLU_073615_0_2_1"/>
<keyword evidence="16" id="KW-1185">Reference proteome</keyword>
<dbReference type="OMA" id="MQWRVAP"/>
<dbReference type="eggNOG" id="KOG3367">
    <property type="taxonomic scope" value="Eukaryota"/>
</dbReference>
<keyword evidence="6 13" id="KW-0963">Cytoplasm</keyword>
<evidence type="ECO:0000313" key="16">
    <source>
        <dbReference type="Proteomes" id="UP000009168"/>
    </source>
</evidence>
<dbReference type="Gene3D" id="3.40.50.2020">
    <property type="match status" value="1"/>
</dbReference>
<keyword evidence="8 13" id="KW-0808">Transferase</keyword>
<dbReference type="AlphaFoldDB" id="I7MLR4"/>
<dbReference type="GO" id="GO:0032263">
    <property type="term" value="P:GMP salvage"/>
    <property type="evidence" value="ECO:0007669"/>
    <property type="project" value="TreeGrafter"/>
</dbReference>
<comment type="subcellular location">
    <subcellularLocation>
        <location evidence="2 13">Cytoplasm</location>
    </subcellularLocation>
</comment>
<evidence type="ECO:0000256" key="2">
    <source>
        <dbReference type="ARBA" id="ARBA00004496"/>
    </source>
</evidence>
<evidence type="ECO:0000256" key="13">
    <source>
        <dbReference type="RuleBase" id="RU364099"/>
    </source>
</evidence>
<dbReference type="EMBL" id="GG662512">
    <property type="protein sequence ID" value="EAS02925.1"/>
    <property type="molecule type" value="Genomic_DNA"/>
</dbReference>
<gene>
    <name evidence="15" type="ORF">TTHERM_00492780</name>
</gene>
<protein>
    <recommendedName>
        <fullName evidence="5 13">Hypoxanthine phosphoribosyltransferase</fullName>
        <ecNumber evidence="5 13">2.4.2.8</ecNumber>
    </recommendedName>
</protein>
<sequence length="205" mass="23620">MTTYIGKKEVTIKDLTFVPWISEEKIQEQIKRLAKEISAEYKDKNPLFIGILNGAFVFCSDLVRNLEFFECNIEFCRVASYVGTKSTEKITELIGLKNNLKGRHVVFVEDIIDTGLTMSSLVQSVQKFEPESIKICTLFYKPANLKVKLNPEFIGFTIEPKFILGYGLDIDEWARNMRDIWVLKSHYTPQPDIVKSDQCNVCTQF</sequence>
<evidence type="ECO:0000256" key="11">
    <source>
        <dbReference type="ARBA" id="ARBA00022741"/>
    </source>
</evidence>
<feature type="domain" description="Phosphoribosyltransferase" evidence="14">
    <location>
        <begin position="26"/>
        <end position="169"/>
    </location>
</feature>
<dbReference type="InterPro" id="IPR005904">
    <property type="entry name" value="Hxn_phspho_trans"/>
</dbReference>
<comment type="cofactor">
    <cofactor evidence="1 13">
        <name>Mg(2+)</name>
        <dbReference type="ChEBI" id="CHEBI:18420"/>
    </cofactor>
</comment>
<dbReference type="UniPathway" id="UPA00591">
    <property type="reaction ID" value="UER00648"/>
</dbReference>
<dbReference type="InterPro" id="IPR050408">
    <property type="entry name" value="HGPRT"/>
</dbReference>
<dbReference type="GO" id="GO:0000166">
    <property type="term" value="F:nucleotide binding"/>
    <property type="evidence" value="ECO:0007669"/>
    <property type="project" value="UniProtKB-KW"/>
</dbReference>
<dbReference type="NCBIfam" id="TIGR01203">
    <property type="entry name" value="HGPRTase"/>
    <property type="match status" value="1"/>
</dbReference>
<dbReference type="STRING" id="312017.I7MLR4"/>
<dbReference type="CDD" id="cd06223">
    <property type="entry name" value="PRTases_typeI"/>
    <property type="match status" value="1"/>
</dbReference>
<dbReference type="RefSeq" id="XP_001023170.1">
    <property type="nucleotide sequence ID" value="XM_001023170.3"/>
</dbReference>
<dbReference type="KEGG" id="tet:TTHERM_00492780"/>
<organism evidence="15 16">
    <name type="scientific">Tetrahymena thermophila (strain SB210)</name>
    <dbReference type="NCBI Taxonomy" id="312017"/>
    <lineage>
        <taxon>Eukaryota</taxon>
        <taxon>Sar</taxon>
        <taxon>Alveolata</taxon>
        <taxon>Ciliophora</taxon>
        <taxon>Intramacronucleata</taxon>
        <taxon>Oligohymenophorea</taxon>
        <taxon>Hymenostomatida</taxon>
        <taxon>Tetrahymenina</taxon>
        <taxon>Tetrahymenidae</taxon>
        <taxon>Tetrahymena</taxon>
    </lineage>
</organism>
<dbReference type="OrthoDB" id="9449045at2759"/>
<dbReference type="GO" id="GO:0004422">
    <property type="term" value="F:hypoxanthine phosphoribosyltransferase activity"/>
    <property type="evidence" value="ECO:0007669"/>
    <property type="project" value="InterPro"/>
</dbReference>
<comment type="similarity">
    <text evidence="4 13">Belongs to the purine/pyrimidine phosphoribosyltransferase family.</text>
</comment>
<dbReference type="GO" id="GO:0006166">
    <property type="term" value="P:purine ribonucleoside salvage"/>
    <property type="evidence" value="ECO:0007669"/>
    <property type="project" value="UniProtKB-KW"/>
</dbReference>
<evidence type="ECO:0000313" key="15">
    <source>
        <dbReference type="EMBL" id="EAS02925.1"/>
    </source>
</evidence>
<dbReference type="GO" id="GO:0006178">
    <property type="term" value="P:guanine salvage"/>
    <property type="evidence" value="ECO:0007669"/>
    <property type="project" value="TreeGrafter"/>
</dbReference>
<evidence type="ECO:0000256" key="6">
    <source>
        <dbReference type="ARBA" id="ARBA00022490"/>
    </source>
</evidence>
<dbReference type="InterPro" id="IPR029057">
    <property type="entry name" value="PRTase-like"/>
</dbReference>
<keyword evidence="12 13" id="KW-0460">Magnesium</keyword>